<feature type="region of interest" description="Disordered" evidence="1">
    <location>
        <begin position="78"/>
        <end position="99"/>
    </location>
</feature>
<evidence type="ECO:0000313" key="2">
    <source>
        <dbReference type="EMBL" id="CAF4333926.1"/>
    </source>
</evidence>
<protein>
    <recommendedName>
        <fullName evidence="4">Tudor domain-containing protein</fullName>
    </recommendedName>
</protein>
<dbReference type="CDD" id="cd20384">
    <property type="entry name" value="Tudor_ZGPAT"/>
    <property type="match status" value="1"/>
</dbReference>
<evidence type="ECO:0008006" key="4">
    <source>
        <dbReference type="Google" id="ProtNLM"/>
    </source>
</evidence>
<feature type="non-terminal residue" evidence="2">
    <location>
        <position position="1"/>
    </location>
</feature>
<organism evidence="2 3">
    <name type="scientific">Rotaria sordida</name>
    <dbReference type="NCBI Taxonomy" id="392033"/>
    <lineage>
        <taxon>Eukaryota</taxon>
        <taxon>Metazoa</taxon>
        <taxon>Spiralia</taxon>
        <taxon>Gnathifera</taxon>
        <taxon>Rotifera</taxon>
        <taxon>Eurotatoria</taxon>
        <taxon>Bdelloidea</taxon>
        <taxon>Philodinida</taxon>
        <taxon>Philodinidae</taxon>
        <taxon>Rotaria</taxon>
    </lineage>
</organism>
<dbReference type="Gene3D" id="2.30.30.140">
    <property type="match status" value="1"/>
</dbReference>
<evidence type="ECO:0000313" key="3">
    <source>
        <dbReference type="Proteomes" id="UP000663823"/>
    </source>
</evidence>
<proteinExistence type="predicted"/>
<accession>A0A820K416</accession>
<dbReference type="EMBL" id="CAJOAX010057837">
    <property type="protein sequence ID" value="CAF4333926.1"/>
    <property type="molecule type" value="Genomic_DNA"/>
</dbReference>
<dbReference type="SUPFAM" id="SSF63748">
    <property type="entry name" value="Tudor/PWWP/MBT"/>
    <property type="match status" value="1"/>
</dbReference>
<dbReference type="Proteomes" id="UP000663823">
    <property type="component" value="Unassembled WGS sequence"/>
</dbReference>
<comment type="caution">
    <text evidence="2">The sequence shown here is derived from an EMBL/GenBank/DDBJ whole genome shotgun (WGS) entry which is preliminary data.</text>
</comment>
<gene>
    <name evidence="2" type="ORF">OTI717_LOCUS43049</name>
</gene>
<dbReference type="AlphaFoldDB" id="A0A820K416"/>
<evidence type="ECO:0000256" key="1">
    <source>
        <dbReference type="SAM" id="MobiDB-lite"/>
    </source>
</evidence>
<reference evidence="2" key="1">
    <citation type="submission" date="2021-02" db="EMBL/GenBank/DDBJ databases">
        <authorList>
            <person name="Nowell W R."/>
        </authorList>
    </citation>
    <scope>NUCLEOTIDE SEQUENCE</scope>
</reference>
<name>A0A820K416_9BILA</name>
<sequence length="99" mass="11033">VGQNVVCKQGSDGLWKPGVIESVENDNHVCVVRFTHFNALEAIPFESIITTNTSDEIQTNDEDEDITYDVFNSMADIPSSSTDQPRLGNLGVWEKHTKH</sequence>